<proteinExistence type="predicted"/>
<feature type="transmembrane region" description="Helical" evidence="1">
    <location>
        <begin position="62"/>
        <end position="84"/>
    </location>
</feature>
<keyword evidence="1" id="KW-1133">Transmembrane helix</keyword>
<evidence type="ECO:0008006" key="4">
    <source>
        <dbReference type="Google" id="ProtNLM"/>
    </source>
</evidence>
<keyword evidence="3" id="KW-1185">Reference proteome</keyword>
<evidence type="ECO:0000256" key="1">
    <source>
        <dbReference type="SAM" id="Phobius"/>
    </source>
</evidence>
<accession>A0A9Q1MNM8</accession>
<evidence type="ECO:0000313" key="2">
    <source>
        <dbReference type="EMBL" id="KAJ8564371.1"/>
    </source>
</evidence>
<gene>
    <name evidence="2" type="ORF">K7X08_000831</name>
</gene>
<protein>
    <recommendedName>
        <fullName evidence="4">Transmembrane protein</fullName>
    </recommendedName>
</protein>
<name>A0A9Q1MNM8_9SOLA</name>
<comment type="caution">
    <text evidence="2">The sequence shown here is derived from an EMBL/GenBank/DDBJ whole genome shotgun (WGS) entry which is preliminary data.</text>
</comment>
<dbReference type="EMBL" id="JAJAGQ010000004">
    <property type="protein sequence ID" value="KAJ8564371.1"/>
    <property type="molecule type" value="Genomic_DNA"/>
</dbReference>
<sequence length="115" mass="13328">MSYVCLRSKSLYVLDLILTRRTFVFDYGYLRGISKSQDARRGSTVRGSCLGMRMLPASLGHFYLGHTYVIKVLCVFIVSAYMVCIRWRHSRSWQCMEFGLFVLQAQSTSDDVFRC</sequence>
<evidence type="ECO:0000313" key="3">
    <source>
        <dbReference type="Proteomes" id="UP001152561"/>
    </source>
</evidence>
<organism evidence="2 3">
    <name type="scientific">Anisodus acutangulus</name>
    <dbReference type="NCBI Taxonomy" id="402998"/>
    <lineage>
        <taxon>Eukaryota</taxon>
        <taxon>Viridiplantae</taxon>
        <taxon>Streptophyta</taxon>
        <taxon>Embryophyta</taxon>
        <taxon>Tracheophyta</taxon>
        <taxon>Spermatophyta</taxon>
        <taxon>Magnoliopsida</taxon>
        <taxon>eudicotyledons</taxon>
        <taxon>Gunneridae</taxon>
        <taxon>Pentapetalae</taxon>
        <taxon>asterids</taxon>
        <taxon>lamiids</taxon>
        <taxon>Solanales</taxon>
        <taxon>Solanaceae</taxon>
        <taxon>Solanoideae</taxon>
        <taxon>Hyoscyameae</taxon>
        <taxon>Anisodus</taxon>
    </lineage>
</organism>
<keyword evidence="1" id="KW-0812">Transmembrane</keyword>
<dbReference type="Proteomes" id="UP001152561">
    <property type="component" value="Unassembled WGS sequence"/>
</dbReference>
<dbReference type="AlphaFoldDB" id="A0A9Q1MNM8"/>
<reference evidence="3" key="1">
    <citation type="journal article" date="2023" name="Proc. Natl. Acad. Sci. U.S.A.">
        <title>Genomic and structural basis for evolution of tropane alkaloid biosynthesis.</title>
        <authorList>
            <person name="Wanga Y.-J."/>
            <person name="Taina T."/>
            <person name="Yua J.-Y."/>
            <person name="Lia J."/>
            <person name="Xua B."/>
            <person name="Chenc J."/>
            <person name="D'Auriad J.C."/>
            <person name="Huanga J.-P."/>
            <person name="Huanga S.-X."/>
        </authorList>
    </citation>
    <scope>NUCLEOTIDE SEQUENCE [LARGE SCALE GENOMIC DNA]</scope>
    <source>
        <strain evidence="3">cv. KIB-2019</strain>
    </source>
</reference>
<keyword evidence="1" id="KW-0472">Membrane</keyword>